<dbReference type="SUPFAM" id="SSF52266">
    <property type="entry name" value="SGNH hydrolase"/>
    <property type="match status" value="1"/>
</dbReference>
<keyword evidence="3" id="KW-1185">Reference proteome</keyword>
<dbReference type="InterPro" id="IPR001087">
    <property type="entry name" value="GDSL"/>
</dbReference>
<comment type="caution">
    <text evidence="2">The sequence shown here is derived from an EMBL/GenBank/DDBJ whole genome shotgun (WGS) entry which is preliminary data.</text>
</comment>
<dbReference type="AlphaFoldDB" id="A0A2T1C1B4"/>
<dbReference type="EMBL" id="PVWJ01000076">
    <property type="protein sequence ID" value="PSB02032.1"/>
    <property type="molecule type" value="Genomic_DNA"/>
</dbReference>
<reference evidence="2 3" key="1">
    <citation type="submission" date="2018-02" db="EMBL/GenBank/DDBJ databases">
        <authorList>
            <person name="Cohen D.B."/>
            <person name="Kent A.D."/>
        </authorList>
    </citation>
    <scope>NUCLEOTIDE SEQUENCE [LARGE SCALE GENOMIC DNA]</scope>
    <source>
        <strain evidence="2 3">CCAP 1448/3</strain>
    </source>
</reference>
<accession>A0A2T1C1B4</accession>
<comment type="similarity">
    <text evidence="1">Belongs to the 'GDSL' lipolytic enzyme family.</text>
</comment>
<dbReference type="GO" id="GO:0016788">
    <property type="term" value="F:hydrolase activity, acting on ester bonds"/>
    <property type="evidence" value="ECO:0007669"/>
    <property type="project" value="InterPro"/>
</dbReference>
<dbReference type="InterPro" id="IPR036514">
    <property type="entry name" value="SGNH_hydro_sf"/>
</dbReference>
<dbReference type="Proteomes" id="UP000238762">
    <property type="component" value="Unassembled WGS sequence"/>
</dbReference>
<proteinExistence type="inferred from homology"/>
<organism evidence="2 3">
    <name type="scientific">Merismopedia glauca CCAP 1448/3</name>
    <dbReference type="NCBI Taxonomy" id="1296344"/>
    <lineage>
        <taxon>Bacteria</taxon>
        <taxon>Bacillati</taxon>
        <taxon>Cyanobacteriota</taxon>
        <taxon>Cyanophyceae</taxon>
        <taxon>Synechococcales</taxon>
        <taxon>Merismopediaceae</taxon>
        <taxon>Merismopedia</taxon>
    </lineage>
</organism>
<dbReference type="PANTHER" id="PTHR22835">
    <property type="entry name" value="ZINC FINGER FYVE DOMAIN CONTAINING PROTEIN"/>
    <property type="match status" value="1"/>
</dbReference>
<dbReference type="PANTHER" id="PTHR22835:SF659">
    <property type="entry name" value="GDSL LIPASE_ACYLHYDROLASE, PUTATIVE (AFU_ORTHOLOGUE AFUA_2G00510)-RELATED"/>
    <property type="match status" value="1"/>
</dbReference>
<dbReference type="Pfam" id="PF00657">
    <property type="entry name" value="Lipase_GDSL"/>
    <property type="match status" value="1"/>
</dbReference>
<sequence length="339" mass="35887">MLVKKPGITSKKAIATGIVLTTAFSTVGVSIALLFPNSALAAKFNLDKIDQIYTFGDSLSDTGNFFQQTGFPPSPYFQGRFSNGSVWIEYLTQSLGLPAIAQSNFAFGGATTGTDNTVIPGFPGLQTEIGGFLASNPPVNPNALYVVWAGANDYLGGGVTNPNEPVDRLATAINSLAGFGAQNILVVNLPDLGQLPGTKNTPFETPLDILSSAHNFGLANKINQLQTTLGSDVNLISFDVNSLFRQAINNPQDFGFTNVTDSCLVGVTVCSKPNEYLFWDDIHPTTVGHQAIANSAYETLQAASVPEPTFIVGTLSFGAYLAYSKKRQTKAKAKATANT</sequence>
<dbReference type="CDD" id="cd01846">
    <property type="entry name" value="fatty_acyltransferase_like"/>
    <property type="match status" value="1"/>
</dbReference>
<protein>
    <submittedName>
        <fullName evidence="2">GDSL family lipase</fullName>
    </submittedName>
</protein>
<dbReference type="Gene3D" id="3.40.50.1110">
    <property type="entry name" value="SGNH hydrolase"/>
    <property type="match status" value="1"/>
</dbReference>
<evidence type="ECO:0000313" key="2">
    <source>
        <dbReference type="EMBL" id="PSB02032.1"/>
    </source>
</evidence>
<gene>
    <name evidence="2" type="ORF">C7B64_15145</name>
</gene>
<evidence type="ECO:0000313" key="3">
    <source>
        <dbReference type="Proteomes" id="UP000238762"/>
    </source>
</evidence>
<dbReference type="OrthoDB" id="5292073at2"/>
<reference evidence="2 3" key="2">
    <citation type="submission" date="2018-03" db="EMBL/GenBank/DDBJ databases">
        <title>The ancient ancestry and fast evolution of plastids.</title>
        <authorList>
            <person name="Moore K.R."/>
            <person name="Magnabosco C."/>
            <person name="Momper L."/>
            <person name="Gold D.A."/>
            <person name="Bosak T."/>
            <person name="Fournier G.P."/>
        </authorList>
    </citation>
    <scope>NUCLEOTIDE SEQUENCE [LARGE SCALE GENOMIC DNA]</scope>
    <source>
        <strain evidence="2 3">CCAP 1448/3</strain>
    </source>
</reference>
<evidence type="ECO:0000256" key="1">
    <source>
        <dbReference type="ARBA" id="ARBA00008668"/>
    </source>
</evidence>
<name>A0A2T1C1B4_9CYAN</name>
<dbReference type="RefSeq" id="WP_106289499.1">
    <property type="nucleotide sequence ID" value="NZ_CAWNTC010000103.1"/>
</dbReference>